<dbReference type="PANTHER" id="PTHR34698">
    <property type="entry name" value="5-OXOPROLINASE SUBUNIT B"/>
    <property type="match status" value="1"/>
</dbReference>
<name>A0ABS5SYT9_9GAMM</name>
<dbReference type="EMBL" id="JABBFR010000019">
    <property type="protein sequence ID" value="MBT0725261.1"/>
    <property type="molecule type" value="Genomic_DNA"/>
</dbReference>
<evidence type="ECO:0000256" key="1">
    <source>
        <dbReference type="ARBA" id="ARBA00022741"/>
    </source>
</evidence>
<keyword evidence="6" id="KW-1185">Reference proteome</keyword>
<keyword evidence="1" id="KW-0547">Nucleotide-binding</keyword>
<dbReference type="EC" id="3.5.2.9" evidence="5"/>
<evidence type="ECO:0000259" key="4">
    <source>
        <dbReference type="SMART" id="SM00796"/>
    </source>
</evidence>
<sequence>MSAMRYYMLGERTLVIESPPPVSLSLQQRIWGLAQKVIHEPGVAEVVPGMNNLTIQLNAIPASQQEAIALLKIWWQEAQSFLPHSRNIDIPVLYGNSAGPDLVSLAERVGLTPKQVVEAHSAERYTVFFIGFQPGFPYLSGLSPSLACPRHKTPRLSVPAGSVGIAGTQTGIYPLTSPGGLQIIGQTSCQLFNEKREHPFLLRPGDTVRFVPNKDGIC</sequence>
<keyword evidence="3" id="KW-0067">ATP-binding</keyword>
<dbReference type="SUPFAM" id="SSF160467">
    <property type="entry name" value="PH0987 N-terminal domain-like"/>
    <property type="match status" value="1"/>
</dbReference>
<evidence type="ECO:0000313" key="6">
    <source>
        <dbReference type="Proteomes" id="UP000790096"/>
    </source>
</evidence>
<dbReference type="InterPro" id="IPR010016">
    <property type="entry name" value="PxpB"/>
</dbReference>
<dbReference type="SMART" id="SM00796">
    <property type="entry name" value="AHS1"/>
    <property type="match status" value="1"/>
</dbReference>
<evidence type="ECO:0000256" key="3">
    <source>
        <dbReference type="ARBA" id="ARBA00022840"/>
    </source>
</evidence>
<gene>
    <name evidence="5" type="primary">pxpB</name>
    <name evidence="5" type="ORF">HH682_12705</name>
</gene>
<reference evidence="5 6" key="1">
    <citation type="submission" date="2020-04" db="EMBL/GenBank/DDBJ databases">
        <title>Genome sequencing of Rosenbergiella species.</title>
        <authorList>
            <person name="Alvarez-Perez S."/>
            <person name="Lievens B."/>
        </authorList>
    </citation>
    <scope>NUCLEOTIDE SEQUENCE [LARGE SCALE GENOMIC DNA]</scope>
    <source>
        <strain evidence="5 6">S61</strain>
    </source>
</reference>
<dbReference type="NCBIfam" id="TIGR00370">
    <property type="entry name" value="5-oxoprolinase subunit PxpB"/>
    <property type="match status" value="1"/>
</dbReference>
<dbReference type="Pfam" id="PF02682">
    <property type="entry name" value="CT_C_D"/>
    <property type="match status" value="1"/>
</dbReference>
<dbReference type="Proteomes" id="UP000790096">
    <property type="component" value="Unassembled WGS sequence"/>
</dbReference>
<dbReference type="PANTHER" id="PTHR34698:SF2">
    <property type="entry name" value="5-OXOPROLINASE SUBUNIT B"/>
    <property type="match status" value="1"/>
</dbReference>
<organism evidence="5 6">
    <name type="scientific">Rosenbergiella gaditana</name>
    <dbReference type="NCBI Taxonomy" id="2726987"/>
    <lineage>
        <taxon>Bacteria</taxon>
        <taxon>Pseudomonadati</taxon>
        <taxon>Pseudomonadota</taxon>
        <taxon>Gammaproteobacteria</taxon>
        <taxon>Enterobacterales</taxon>
        <taxon>Erwiniaceae</taxon>
        <taxon>Rosenbergiella</taxon>
    </lineage>
</organism>
<proteinExistence type="predicted"/>
<dbReference type="InterPro" id="IPR003833">
    <property type="entry name" value="CT_C_D"/>
</dbReference>
<accession>A0ABS5SYT9</accession>
<dbReference type="SUPFAM" id="SSF50891">
    <property type="entry name" value="Cyclophilin-like"/>
    <property type="match status" value="1"/>
</dbReference>
<comment type="caution">
    <text evidence="5">The sequence shown here is derived from an EMBL/GenBank/DDBJ whole genome shotgun (WGS) entry which is preliminary data.</text>
</comment>
<dbReference type="GO" id="GO:0017168">
    <property type="term" value="F:5-oxoprolinase (ATP-hydrolyzing) activity"/>
    <property type="evidence" value="ECO:0007669"/>
    <property type="project" value="UniProtKB-EC"/>
</dbReference>
<evidence type="ECO:0000256" key="2">
    <source>
        <dbReference type="ARBA" id="ARBA00022801"/>
    </source>
</evidence>
<protein>
    <submittedName>
        <fullName evidence="5">5-oxoprolinase subunit PxpB</fullName>
        <ecNumber evidence="5">3.5.2.9</ecNumber>
    </submittedName>
</protein>
<keyword evidence="2 5" id="KW-0378">Hydrolase</keyword>
<dbReference type="InterPro" id="IPR029000">
    <property type="entry name" value="Cyclophilin-like_dom_sf"/>
</dbReference>
<evidence type="ECO:0000313" key="5">
    <source>
        <dbReference type="EMBL" id="MBT0725261.1"/>
    </source>
</evidence>
<dbReference type="Gene3D" id="2.40.100.10">
    <property type="entry name" value="Cyclophilin-like"/>
    <property type="match status" value="1"/>
</dbReference>
<feature type="domain" description="Carboxyltransferase" evidence="4">
    <location>
        <begin position="4"/>
        <end position="202"/>
    </location>
</feature>
<dbReference type="RefSeq" id="WP_214237918.1">
    <property type="nucleotide sequence ID" value="NZ_JABBFR010000019.1"/>
</dbReference>